<feature type="region of interest" description="Disordered" evidence="3">
    <location>
        <begin position="1"/>
        <end position="31"/>
    </location>
</feature>
<dbReference type="InterPro" id="IPR003697">
    <property type="entry name" value="Maf-like"/>
</dbReference>
<dbReference type="Proteomes" id="UP001152607">
    <property type="component" value="Unassembled WGS sequence"/>
</dbReference>
<evidence type="ECO:0000256" key="3">
    <source>
        <dbReference type="SAM" id="MobiDB-lite"/>
    </source>
</evidence>
<evidence type="ECO:0000256" key="1">
    <source>
        <dbReference type="ARBA" id="ARBA00001968"/>
    </source>
</evidence>
<dbReference type="EMBL" id="CAOQHR010000009">
    <property type="protein sequence ID" value="CAI6339254.1"/>
    <property type="molecule type" value="Genomic_DNA"/>
</dbReference>
<evidence type="ECO:0008006" key="6">
    <source>
        <dbReference type="Google" id="ProtNLM"/>
    </source>
</evidence>
<accession>A0A9W4UPU0</accession>
<keyword evidence="2" id="KW-0378">Hydrolase</keyword>
<evidence type="ECO:0000313" key="4">
    <source>
        <dbReference type="EMBL" id="CAI6339254.1"/>
    </source>
</evidence>
<dbReference type="NCBIfam" id="TIGR00172">
    <property type="entry name" value="maf"/>
    <property type="match status" value="1"/>
</dbReference>
<gene>
    <name evidence="4" type="ORF">PDIGIT_LOCUS12406</name>
</gene>
<dbReference type="PANTHER" id="PTHR43213:SF5">
    <property type="entry name" value="BIFUNCTIONAL DTTP_UTP PYROPHOSPHATASE_METHYLTRANSFERASE PROTEIN-RELATED"/>
    <property type="match status" value="1"/>
</dbReference>
<dbReference type="HAMAP" id="MF_00528">
    <property type="entry name" value="Maf"/>
    <property type="match status" value="1"/>
</dbReference>
<organism evidence="4 5">
    <name type="scientific">Periconia digitata</name>
    <dbReference type="NCBI Taxonomy" id="1303443"/>
    <lineage>
        <taxon>Eukaryota</taxon>
        <taxon>Fungi</taxon>
        <taxon>Dikarya</taxon>
        <taxon>Ascomycota</taxon>
        <taxon>Pezizomycotina</taxon>
        <taxon>Dothideomycetes</taxon>
        <taxon>Pleosporomycetidae</taxon>
        <taxon>Pleosporales</taxon>
        <taxon>Massarineae</taxon>
        <taxon>Periconiaceae</taxon>
        <taxon>Periconia</taxon>
    </lineage>
</organism>
<reference evidence="4" key="1">
    <citation type="submission" date="2023-01" db="EMBL/GenBank/DDBJ databases">
        <authorList>
            <person name="Van Ghelder C."/>
            <person name="Rancurel C."/>
        </authorList>
    </citation>
    <scope>NUCLEOTIDE SEQUENCE</scope>
    <source>
        <strain evidence="4">CNCM I-4278</strain>
    </source>
</reference>
<comment type="cofactor">
    <cofactor evidence="1">
        <name>a divalent metal cation</name>
        <dbReference type="ChEBI" id="CHEBI:60240"/>
    </cofactor>
</comment>
<evidence type="ECO:0000313" key="5">
    <source>
        <dbReference type="Proteomes" id="UP001152607"/>
    </source>
</evidence>
<dbReference type="AlphaFoldDB" id="A0A9W4UPU0"/>
<dbReference type="GO" id="GO:0047429">
    <property type="term" value="F:nucleoside triphosphate diphosphatase activity"/>
    <property type="evidence" value="ECO:0007669"/>
    <property type="project" value="InterPro"/>
</dbReference>
<dbReference type="Pfam" id="PF02545">
    <property type="entry name" value="Maf"/>
    <property type="match status" value="1"/>
</dbReference>
<keyword evidence="5" id="KW-1185">Reference proteome</keyword>
<dbReference type="Gene3D" id="3.90.950.10">
    <property type="match status" value="1"/>
</dbReference>
<protein>
    <recommendedName>
        <fullName evidence="6">Maf-like protein</fullName>
    </recommendedName>
</protein>
<evidence type="ECO:0000256" key="2">
    <source>
        <dbReference type="ARBA" id="ARBA00022801"/>
    </source>
</evidence>
<sequence length="259" mass="28468">MANPTHPSAEKSNMAAIPRRGPPPPQPLDLPALTELRGKRVVLASASPRRKFLLGLLGLTNVEVIPSNFAEDLPKTLAPHEYVQRTASEKAVEVYKREVDNGDLGIVIAADTVIISHTGQIMEKPRNPQHHLEMLKKLRDEGTHQVATAVVVMRPLVNPVDPGYRMESRVESTTVKFDPKLTDDIISAYVKTRDGNDKAGGYGLQTAGSILIERIEGSHDNVIGLPLRVTLQLIELCMEPDVDMDDEDDDMDNVFEGAI</sequence>
<dbReference type="InterPro" id="IPR029001">
    <property type="entry name" value="ITPase-like_fam"/>
</dbReference>
<proteinExistence type="inferred from homology"/>
<dbReference type="PANTHER" id="PTHR43213">
    <property type="entry name" value="BIFUNCTIONAL DTTP/UTP PYROPHOSPHATASE/METHYLTRANSFERASE PROTEIN-RELATED"/>
    <property type="match status" value="1"/>
</dbReference>
<dbReference type="OrthoDB" id="10267058at2759"/>
<comment type="caution">
    <text evidence="4">The sequence shown here is derived from an EMBL/GenBank/DDBJ whole genome shotgun (WGS) entry which is preliminary data.</text>
</comment>
<dbReference type="CDD" id="cd00555">
    <property type="entry name" value="Maf"/>
    <property type="match status" value="1"/>
</dbReference>
<name>A0A9W4UPU0_9PLEO</name>
<dbReference type="SUPFAM" id="SSF52972">
    <property type="entry name" value="ITPase-like"/>
    <property type="match status" value="1"/>
</dbReference>